<dbReference type="InterPro" id="IPR001623">
    <property type="entry name" value="DnaJ_domain"/>
</dbReference>
<accession>A0ABQ4KJM1</accession>
<dbReference type="RefSeq" id="WP_212966457.1">
    <property type="nucleotide sequence ID" value="NZ_BORB01000019.1"/>
</dbReference>
<keyword evidence="2" id="KW-0677">Repeat</keyword>
<dbReference type="InterPro" id="IPR051685">
    <property type="entry name" value="Ycf3/AcsC/BcsC/TPR_MFPF"/>
</dbReference>
<dbReference type="InterPro" id="IPR036869">
    <property type="entry name" value="J_dom_sf"/>
</dbReference>
<dbReference type="SUPFAM" id="SSF48452">
    <property type="entry name" value="TPR-like"/>
    <property type="match status" value="1"/>
</dbReference>
<evidence type="ECO:0000256" key="4">
    <source>
        <dbReference type="ARBA" id="ARBA00023016"/>
    </source>
</evidence>
<feature type="domain" description="J" evidence="6">
    <location>
        <begin position="2"/>
        <end position="91"/>
    </location>
</feature>
<feature type="repeat" description="TPR" evidence="5">
    <location>
        <begin position="235"/>
        <end position="268"/>
    </location>
</feature>
<dbReference type="PANTHER" id="PTHR44943">
    <property type="entry name" value="CELLULOSE SYNTHASE OPERON PROTEIN C"/>
    <property type="match status" value="1"/>
</dbReference>
<sequence length="651" mass="76244">MTVWETLGIEATDDLKVIKKAYAKGLKTYHPEEDPEGYQRLREAYDSAVKLAKEGFSRVAPSRAYEASLDLEEDYVATEMDTQRHPVDHFIQKVQQLYGDFFARIQVENWQSLLQEDIIWNVQYSVLLQDRLIDFLEEHPYLPLAIWQLLDQTFHWLENKEELEERCGRGTTQFLIENIIGSKRMGYDCFKKELDLHYEEYLQLRADAQFFLMEDDLESAKEALDQAFQLFQTDPDLLHLQGIYYLRMQDDEKAIQTFERKLAISPTDSDALLYLAKLHIRAEKYIEAIQHCEQLLEHQPNHVDGLFLIIKGYIGLHDEKTAYKWIAKAIELHPERPEFHPYQSLVLNKKTRQVPMPKLAFKVKSKMVMHTILAYMFITLRRAWVYLFAFLALLCTPLPFKYTAFLLIPILWEVGKVIKSESLPILIVNNKQRQELYFRCLSAGCIDSSFLEHYLTIYRFTFIRDRLIGKRFLTNVLKKWEITSPQELKQKVNELLDVGLRQEFDHFLYQLNPLSEEARDLYIQSLSKDDADYPKLFLANRGVHTLTETGVAAVDWAWAIYLCRVGRRLGYLTKDEANELMSKAAQLSQESYSTWDEYFIAFHLGSYFKAGDSNHNHYAKYGLSAIFGLLGGGRSPLLKIKWKNDLVHDQT</sequence>
<reference evidence="7 8" key="1">
    <citation type="submission" date="2021-03" db="EMBL/GenBank/DDBJ databases">
        <title>Antimicrobial resistance genes in bacteria isolated from Japanese honey, and their potential for conferring macrolide and lincosamide resistance in the American foulbrood pathogen Paenibacillus larvae.</title>
        <authorList>
            <person name="Okamoto M."/>
            <person name="Kumagai M."/>
            <person name="Kanamori H."/>
            <person name="Takamatsu D."/>
        </authorList>
    </citation>
    <scope>NUCLEOTIDE SEQUENCE [LARGE SCALE GENOMIC DNA]</scope>
    <source>
        <strain evidence="7 8">J8TS2</strain>
    </source>
</reference>
<dbReference type="Gene3D" id="1.25.40.10">
    <property type="entry name" value="Tetratricopeptide repeat domain"/>
    <property type="match status" value="1"/>
</dbReference>
<keyword evidence="8" id="KW-1185">Reference proteome</keyword>
<dbReference type="SMART" id="SM00028">
    <property type="entry name" value="TPR"/>
    <property type="match status" value="4"/>
</dbReference>
<dbReference type="PANTHER" id="PTHR44943:SF8">
    <property type="entry name" value="TPR REPEAT-CONTAINING PROTEIN MJ0263"/>
    <property type="match status" value="1"/>
</dbReference>
<evidence type="ECO:0000259" key="6">
    <source>
        <dbReference type="PROSITE" id="PS50076"/>
    </source>
</evidence>
<comment type="caution">
    <text evidence="7">The sequence shown here is derived from an EMBL/GenBank/DDBJ whole genome shotgun (WGS) entry which is preliminary data.</text>
</comment>
<organism evidence="7 8">
    <name type="scientific">Lederbergia ruris</name>
    <dbReference type="NCBI Taxonomy" id="217495"/>
    <lineage>
        <taxon>Bacteria</taxon>
        <taxon>Bacillati</taxon>
        <taxon>Bacillota</taxon>
        <taxon>Bacilli</taxon>
        <taxon>Bacillales</taxon>
        <taxon>Bacillaceae</taxon>
        <taxon>Lederbergia</taxon>
    </lineage>
</organism>
<dbReference type="EMBL" id="BORB01000019">
    <property type="protein sequence ID" value="GIN58159.1"/>
    <property type="molecule type" value="Genomic_DNA"/>
</dbReference>
<dbReference type="PROSITE" id="PS50076">
    <property type="entry name" value="DNAJ_2"/>
    <property type="match status" value="1"/>
</dbReference>
<evidence type="ECO:0000313" key="8">
    <source>
        <dbReference type="Proteomes" id="UP000679950"/>
    </source>
</evidence>
<dbReference type="InterPro" id="IPR009677">
    <property type="entry name" value="DUF1266"/>
</dbReference>
<gene>
    <name evidence="7" type="ORF">J8TS2_24780</name>
</gene>
<evidence type="ECO:0000256" key="1">
    <source>
        <dbReference type="ARBA" id="ARBA00022705"/>
    </source>
</evidence>
<keyword evidence="1" id="KW-0235">DNA replication</keyword>
<dbReference type="Pfam" id="PF06889">
    <property type="entry name" value="DUF1266"/>
    <property type="match status" value="1"/>
</dbReference>
<dbReference type="InterPro" id="IPR019734">
    <property type="entry name" value="TPR_rpt"/>
</dbReference>
<proteinExistence type="predicted"/>
<protein>
    <recommendedName>
        <fullName evidence="6">J domain-containing protein</fullName>
    </recommendedName>
</protein>
<dbReference type="InterPro" id="IPR011990">
    <property type="entry name" value="TPR-like_helical_dom_sf"/>
</dbReference>
<evidence type="ECO:0000256" key="3">
    <source>
        <dbReference type="ARBA" id="ARBA00022803"/>
    </source>
</evidence>
<keyword evidence="3 5" id="KW-0802">TPR repeat</keyword>
<keyword evidence="4" id="KW-0346">Stress response</keyword>
<evidence type="ECO:0000256" key="5">
    <source>
        <dbReference type="PROSITE-ProRule" id="PRU00339"/>
    </source>
</evidence>
<dbReference type="PROSITE" id="PS50005">
    <property type="entry name" value="TPR"/>
    <property type="match status" value="2"/>
</dbReference>
<evidence type="ECO:0000313" key="7">
    <source>
        <dbReference type="EMBL" id="GIN58159.1"/>
    </source>
</evidence>
<feature type="repeat" description="TPR" evidence="5">
    <location>
        <begin position="269"/>
        <end position="302"/>
    </location>
</feature>
<dbReference type="Proteomes" id="UP000679950">
    <property type="component" value="Unassembled WGS sequence"/>
</dbReference>
<evidence type="ECO:0000256" key="2">
    <source>
        <dbReference type="ARBA" id="ARBA00022737"/>
    </source>
</evidence>
<dbReference type="Pfam" id="PF14559">
    <property type="entry name" value="TPR_19"/>
    <property type="match status" value="1"/>
</dbReference>
<dbReference type="SUPFAM" id="SSF46565">
    <property type="entry name" value="Chaperone J-domain"/>
    <property type="match status" value="1"/>
</dbReference>
<name>A0ABQ4KJM1_9BACI</name>